<evidence type="ECO:0000256" key="3">
    <source>
        <dbReference type="ARBA" id="ARBA00022741"/>
    </source>
</evidence>
<name>A0ABS1DAU1_9PROT</name>
<keyword evidence="2" id="KW-0813">Transport</keyword>
<reference evidence="7 8" key="1">
    <citation type="journal article" date="2020" name="Microorganisms">
        <title>Osmotic Adaptation and Compatible Solute Biosynthesis of Phototrophic Bacteria as Revealed from Genome Analyses.</title>
        <authorList>
            <person name="Imhoff J.F."/>
            <person name="Rahn T."/>
            <person name="Kunzel S."/>
            <person name="Keller A."/>
            <person name="Neulinger S.C."/>
        </authorList>
    </citation>
    <scope>NUCLEOTIDE SEQUENCE [LARGE SCALE GENOMIC DNA]</scope>
    <source>
        <strain evidence="7 8">DSM 9895</strain>
    </source>
</reference>
<feature type="domain" description="ABC transporter" evidence="6">
    <location>
        <begin position="4"/>
        <end position="235"/>
    </location>
</feature>
<dbReference type="InterPro" id="IPR027417">
    <property type="entry name" value="P-loop_NTPase"/>
</dbReference>
<dbReference type="CDD" id="cd03224">
    <property type="entry name" value="ABC_TM1139_LivF_branched"/>
    <property type="match status" value="1"/>
</dbReference>
<evidence type="ECO:0000256" key="2">
    <source>
        <dbReference type="ARBA" id="ARBA00022448"/>
    </source>
</evidence>
<dbReference type="InterPro" id="IPR003439">
    <property type="entry name" value="ABC_transporter-like_ATP-bd"/>
</dbReference>
<comment type="similarity">
    <text evidence="1">Belongs to the ABC transporter superfamily.</text>
</comment>
<evidence type="ECO:0000313" key="7">
    <source>
        <dbReference type="EMBL" id="MBK1667569.1"/>
    </source>
</evidence>
<keyword evidence="5" id="KW-0029">Amino-acid transport</keyword>
<comment type="caution">
    <text evidence="7">The sequence shown here is derived from an EMBL/GenBank/DDBJ whole genome shotgun (WGS) entry which is preliminary data.</text>
</comment>
<evidence type="ECO:0000259" key="6">
    <source>
        <dbReference type="PROSITE" id="PS50893"/>
    </source>
</evidence>
<keyword evidence="3" id="KW-0547">Nucleotide-binding</keyword>
<dbReference type="PROSITE" id="PS00211">
    <property type="entry name" value="ABC_TRANSPORTER_1"/>
    <property type="match status" value="1"/>
</dbReference>
<dbReference type="Gene3D" id="3.40.50.300">
    <property type="entry name" value="P-loop containing nucleotide triphosphate hydrolases"/>
    <property type="match status" value="1"/>
</dbReference>
<dbReference type="PANTHER" id="PTHR43820">
    <property type="entry name" value="HIGH-AFFINITY BRANCHED-CHAIN AMINO ACID TRANSPORT ATP-BINDING PROTEIN LIVF"/>
    <property type="match status" value="1"/>
</dbReference>
<organism evidence="7 8">
    <name type="scientific">Rhodovibrio sodomensis</name>
    <dbReference type="NCBI Taxonomy" id="1088"/>
    <lineage>
        <taxon>Bacteria</taxon>
        <taxon>Pseudomonadati</taxon>
        <taxon>Pseudomonadota</taxon>
        <taxon>Alphaproteobacteria</taxon>
        <taxon>Rhodospirillales</taxon>
        <taxon>Rhodovibrionaceae</taxon>
        <taxon>Rhodovibrio</taxon>
    </lineage>
</organism>
<gene>
    <name evidence="7" type="ORF">CKO28_05925</name>
</gene>
<protein>
    <submittedName>
        <fullName evidence="7">ABC transporter ATP-binding protein</fullName>
    </submittedName>
</protein>
<dbReference type="GO" id="GO:0005524">
    <property type="term" value="F:ATP binding"/>
    <property type="evidence" value="ECO:0007669"/>
    <property type="project" value="UniProtKB-KW"/>
</dbReference>
<evidence type="ECO:0000256" key="5">
    <source>
        <dbReference type="ARBA" id="ARBA00022970"/>
    </source>
</evidence>
<keyword evidence="4 7" id="KW-0067">ATP-binding</keyword>
<keyword evidence="8" id="KW-1185">Reference proteome</keyword>
<dbReference type="PANTHER" id="PTHR43820:SF7">
    <property type="entry name" value="BRANCHED-CHAIN AMINO ACID TRANSPORT ATP-BINDING PROTEIN LIVF-RELATED"/>
    <property type="match status" value="1"/>
</dbReference>
<sequence>MAVIDVDGLTCGYGETQVLTEVDLHAEKQEIVTIIGPNGAGKSTLLKAVMGYLYPTAGQIRFQGEDVSRLRPDQRVVQGIAYVPQLDNVFPSLSVEENLRMGGYTLAKGTLKQRMEAQYAGFPRLAERRKQRVKTMSGGERQMLAMARALMTEPDLLMLDEPSAALSPQMADEVFQKVQAINAEGRTILIVEQEAQHSLEISHRGYVLADGRNAFDGKAQDILNDDKIRQAYLGGQVAEADG</sequence>
<evidence type="ECO:0000256" key="1">
    <source>
        <dbReference type="ARBA" id="ARBA00005417"/>
    </source>
</evidence>
<dbReference type="SMART" id="SM00382">
    <property type="entry name" value="AAA"/>
    <property type="match status" value="1"/>
</dbReference>
<evidence type="ECO:0000256" key="4">
    <source>
        <dbReference type="ARBA" id="ARBA00022840"/>
    </source>
</evidence>
<proteinExistence type="inferred from homology"/>
<dbReference type="SUPFAM" id="SSF52540">
    <property type="entry name" value="P-loop containing nucleoside triphosphate hydrolases"/>
    <property type="match status" value="1"/>
</dbReference>
<dbReference type="Pfam" id="PF00005">
    <property type="entry name" value="ABC_tran"/>
    <property type="match status" value="1"/>
</dbReference>
<dbReference type="Proteomes" id="UP001296873">
    <property type="component" value="Unassembled WGS sequence"/>
</dbReference>
<dbReference type="InterPro" id="IPR003593">
    <property type="entry name" value="AAA+_ATPase"/>
</dbReference>
<dbReference type="InterPro" id="IPR017871">
    <property type="entry name" value="ABC_transporter-like_CS"/>
</dbReference>
<dbReference type="PROSITE" id="PS50893">
    <property type="entry name" value="ABC_TRANSPORTER_2"/>
    <property type="match status" value="1"/>
</dbReference>
<dbReference type="EMBL" id="NRRL01000008">
    <property type="protein sequence ID" value="MBK1667569.1"/>
    <property type="molecule type" value="Genomic_DNA"/>
</dbReference>
<dbReference type="RefSeq" id="WP_200339722.1">
    <property type="nucleotide sequence ID" value="NZ_NRRL01000008.1"/>
</dbReference>
<dbReference type="InterPro" id="IPR052156">
    <property type="entry name" value="BCAA_Transport_ATP-bd_LivF"/>
</dbReference>
<evidence type="ECO:0000313" key="8">
    <source>
        <dbReference type="Proteomes" id="UP001296873"/>
    </source>
</evidence>
<accession>A0ABS1DAU1</accession>